<feature type="region of interest" description="Disordered" evidence="1">
    <location>
        <begin position="84"/>
        <end position="120"/>
    </location>
</feature>
<feature type="compositionally biased region" description="Polar residues" evidence="1">
    <location>
        <begin position="108"/>
        <end position="120"/>
    </location>
</feature>
<sequence>MKFRLTLDKTIREPASKREASQDSRIDDADRGKKVTRYRLMFDVDTQSKQKEQGGNHHRCSRSNVAEKTKGEHRRYAFDTADFHSSSHNAAPPHSSYAPSSTEERTESWVTSHGSSTTAHSPVVTKAQVLVDIYNNHHLKLERGVAGLRETCGNCKRQQKKGGGTFSDVTHKTTGEDRKARVTDWLSIDEEPQPPSSLHKEGIKAPGSRFRPPQTSTVDQRHKQPYSTRVTNYSSNHVADSHYHFLQGPEQPPTGRRAESKQRTKATTATAIPSREPLIPPPRRQSSTVEEEYYRTTKASRAPSPTDHWTKGYWAPPTPDHQINRHHHASWKSVVSEMDHYKASLYDNAEQAYYSNRNNNPAQDYEYSVPTQEELDEIEARLFAAGNGDWDIAISELNEFESIQPHQEQARIWEVDSATAEDIEQQQATEAFFTPAKTENECPSSGKGYHNEPMYSSRDRTQEYAYHEPTQEELEEIEARLFVAWNREWGGVMSEQEDCEQERARIWEVDPATAEEIERQRSAGWSWTE</sequence>
<comment type="caution">
    <text evidence="2">The sequence shown here is derived from an EMBL/GenBank/DDBJ whole genome shotgun (WGS) entry which is preliminary data.</text>
</comment>
<feature type="region of interest" description="Disordered" evidence="1">
    <location>
        <begin position="244"/>
        <end position="308"/>
    </location>
</feature>
<feature type="compositionally biased region" description="Basic and acidic residues" evidence="1">
    <location>
        <begin position="169"/>
        <end position="182"/>
    </location>
</feature>
<dbReference type="AlphaFoldDB" id="A0AAN6X308"/>
<proteinExistence type="predicted"/>
<name>A0AAN6X308_9PEZI</name>
<organism evidence="2 3">
    <name type="scientific">Podospora australis</name>
    <dbReference type="NCBI Taxonomy" id="1536484"/>
    <lineage>
        <taxon>Eukaryota</taxon>
        <taxon>Fungi</taxon>
        <taxon>Dikarya</taxon>
        <taxon>Ascomycota</taxon>
        <taxon>Pezizomycotina</taxon>
        <taxon>Sordariomycetes</taxon>
        <taxon>Sordariomycetidae</taxon>
        <taxon>Sordariales</taxon>
        <taxon>Podosporaceae</taxon>
        <taxon>Podospora</taxon>
    </lineage>
</organism>
<reference evidence="2" key="2">
    <citation type="submission" date="2023-05" db="EMBL/GenBank/DDBJ databases">
        <authorList>
            <consortium name="Lawrence Berkeley National Laboratory"/>
            <person name="Steindorff A."/>
            <person name="Hensen N."/>
            <person name="Bonometti L."/>
            <person name="Westerberg I."/>
            <person name="Brannstrom I.O."/>
            <person name="Guillou S."/>
            <person name="Cros-Aarteil S."/>
            <person name="Calhoun S."/>
            <person name="Haridas S."/>
            <person name="Kuo A."/>
            <person name="Mondo S."/>
            <person name="Pangilinan J."/>
            <person name="Riley R."/>
            <person name="Labutti K."/>
            <person name="Andreopoulos B."/>
            <person name="Lipzen A."/>
            <person name="Chen C."/>
            <person name="Yanf M."/>
            <person name="Daum C."/>
            <person name="Ng V."/>
            <person name="Clum A."/>
            <person name="Ohm R."/>
            <person name="Martin F."/>
            <person name="Silar P."/>
            <person name="Natvig D."/>
            <person name="Lalanne C."/>
            <person name="Gautier V."/>
            <person name="Ament-Velasquez S.L."/>
            <person name="Kruys A."/>
            <person name="Hutchinson M.I."/>
            <person name="Powell A.J."/>
            <person name="Barry K."/>
            <person name="Miller A.N."/>
            <person name="Grigoriev I.V."/>
            <person name="Debuchy R."/>
            <person name="Gladieux P."/>
            <person name="Thoren M.H."/>
            <person name="Johannesson H."/>
        </authorList>
    </citation>
    <scope>NUCLEOTIDE SEQUENCE</scope>
    <source>
        <strain evidence="2">PSN309</strain>
    </source>
</reference>
<keyword evidence="3" id="KW-1185">Reference proteome</keyword>
<gene>
    <name evidence="2" type="ORF">QBC35DRAFT_458945</name>
</gene>
<dbReference type="Proteomes" id="UP001302126">
    <property type="component" value="Unassembled WGS sequence"/>
</dbReference>
<protein>
    <submittedName>
        <fullName evidence="2">Uncharacterized protein</fullName>
    </submittedName>
</protein>
<accession>A0AAN6X308</accession>
<feature type="compositionally biased region" description="Low complexity" evidence="1">
    <location>
        <begin position="84"/>
        <end position="101"/>
    </location>
</feature>
<evidence type="ECO:0000256" key="1">
    <source>
        <dbReference type="SAM" id="MobiDB-lite"/>
    </source>
</evidence>
<feature type="compositionally biased region" description="Basic and acidic residues" evidence="1">
    <location>
        <begin position="44"/>
        <end position="55"/>
    </location>
</feature>
<feature type="region of interest" description="Disordered" evidence="1">
    <location>
        <begin position="157"/>
        <end position="227"/>
    </location>
</feature>
<feature type="region of interest" description="Disordered" evidence="1">
    <location>
        <begin position="44"/>
        <end position="72"/>
    </location>
</feature>
<feature type="region of interest" description="Disordered" evidence="1">
    <location>
        <begin position="1"/>
        <end position="32"/>
    </location>
</feature>
<evidence type="ECO:0000313" key="3">
    <source>
        <dbReference type="Proteomes" id="UP001302126"/>
    </source>
</evidence>
<evidence type="ECO:0000313" key="2">
    <source>
        <dbReference type="EMBL" id="KAK4192686.1"/>
    </source>
</evidence>
<dbReference type="EMBL" id="MU864353">
    <property type="protein sequence ID" value="KAK4192686.1"/>
    <property type="molecule type" value="Genomic_DNA"/>
</dbReference>
<reference evidence="2" key="1">
    <citation type="journal article" date="2023" name="Mol. Phylogenet. Evol.">
        <title>Genome-scale phylogeny and comparative genomics of the fungal order Sordariales.</title>
        <authorList>
            <person name="Hensen N."/>
            <person name="Bonometti L."/>
            <person name="Westerberg I."/>
            <person name="Brannstrom I.O."/>
            <person name="Guillou S."/>
            <person name="Cros-Aarteil S."/>
            <person name="Calhoun S."/>
            <person name="Haridas S."/>
            <person name="Kuo A."/>
            <person name="Mondo S."/>
            <person name="Pangilinan J."/>
            <person name="Riley R."/>
            <person name="LaButti K."/>
            <person name="Andreopoulos B."/>
            <person name="Lipzen A."/>
            <person name="Chen C."/>
            <person name="Yan M."/>
            <person name="Daum C."/>
            <person name="Ng V."/>
            <person name="Clum A."/>
            <person name="Steindorff A."/>
            <person name="Ohm R.A."/>
            <person name="Martin F."/>
            <person name="Silar P."/>
            <person name="Natvig D.O."/>
            <person name="Lalanne C."/>
            <person name="Gautier V."/>
            <person name="Ament-Velasquez S.L."/>
            <person name="Kruys A."/>
            <person name="Hutchinson M.I."/>
            <person name="Powell A.J."/>
            <person name="Barry K."/>
            <person name="Miller A.N."/>
            <person name="Grigoriev I.V."/>
            <person name="Debuchy R."/>
            <person name="Gladieux P."/>
            <person name="Hiltunen Thoren M."/>
            <person name="Johannesson H."/>
        </authorList>
    </citation>
    <scope>NUCLEOTIDE SEQUENCE</scope>
    <source>
        <strain evidence="2">PSN309</strain>
    </source>
</reference>